<name>A0AAV6LZ11_9ROSI</name>
<accession>A0AAV6LZ11</accession>
<feature type="non-terminal residue" evidence="1">
    <location>
        <position position="1"/>
    </location>
</feature>
<dbReference type="EMBL" id="JAGKQH010000019">
    <property type="protein sequence ID" value="KAG6572194.1"/>
    <property type="molecule type" value="Genomic_DNA"/>
</dbReference>
<protein>
    <submittedName>
        <fullName evidence="1">Uncharacterized protein</fullName>
    </submittedName>
</protein>
<dbReference type="AlphaFoldDB" id="A0AAV6LZ11"/>
<organism evidence="1 2">
    <name type="scientific">Cucurbita argyrosperma subsp. sororia</name>
    <dbReference type="NCBI Taxonomy" id="37648"/>
    <lineage>
        <taxon>Eukaryota</taxon>
        <taxon>Viridiplantae</taxon>
        <taxon>Streptophyta</taxon>
        <taxon>Embryophyta</taxon>
        <taxon>Tracheophyta</taxon>
        <taxon>Spermatophyta</taxon>
        <taxon>Magnoliopsida</taxon>
        <taxon>eudicotyledons</taxon>
        <taxon>Gunneridae</taxon>
        <taxon>Pentapetalae</taxon>
        <taxon>rosids</taxon>
        <taxon>fabids</taxon>
        <taxon>Cucurbitales</taxon>
        <taxon>Cucurbitaceae</taxon>
        <taxon>Cucurbiteae</taxon>
        <taxon>Cucurbita</taxon>
    </lineage>
</organism>
<comment type="caution">
    <text evidence="1">The sequence shown here is derived from an EMBL/GenBank/DDBJ whole genome shotgun (WGS) entry which is preliminary data.</text>
</comment>
<evidence type="ECO:0000313" key="1">
    <source>
        <dbReference type="EMBL" id="KAG6572194.1"/>
    </source>
</evidence>
<evidence type="ECO:0000313" key="2">
    <source>
        <dbReference type="Proteomes" id="UP000685013"/>
    </source>
</evidence>
<gene>
    <name evidence="1" type="ORF">SDJN03_28922</name>
</gene>
<proteinExistence type="predicted"/>
<reference evidence="1 2" key="1">
    <citation type="journal article" date="2021" name="Hortic Res">
        <title>The domestication of Cucurbita argyrosperma as revealed by the genome of its wild relative.</title>
        <authorList>
            <person name="Barrera-Redondo J."/>
            <person name="Sanchez-de la Vega G."/>
            <person name="Aguirre-Liguori J.A."/>
            <person name="Castellanos-Morales G."/>
            <person name="Gutierrez-Guerrero Y.T."/>
            <person name="Aguirre-Dugua X."/>
            <person name="Aguirre-Planter E."/>
            <person name="Tenaillon M.I."/>
            <person name="Lira-Saade R."/>
            <person name="Eguiarte L.E."/>
        </authorList>
    </citation>
    <scope>NUCLEOTIDE SEQUENCE [LARGE SCALE GENOMIC DNA]</scope>
    <source>
        <strain evidence="1">JBR-2021</strain>
    </source>
</reference>
<keyword evidence="2" id="KW-1185">Reference proteome</keyword>
<dbReference type="Proteomes" id="UP000685013">
    <property type="component" value="Chromosome 19"/>
</dbReference>
<sequence>MRSIISEFQSGVEAALPYEESIANLQLSTISHRLFAIIVQFSTSSTGFLNPRNWSPSVGYPSLLIDRVFAEYSWRFEV</sequence>